<dbReference type="InterPro" id="IPR001173">
    <property type="entry name" value="Glyco_trans_2-like"/>
</dbReference>
<dbReference type="EMBL" id="MUGV01000007">
    <property type="protein sequence ID" value="OXA81457.1"/>
    <property type="molecule type" value="Genomic_DNA"/>
</dbReference>
<evidence type="ECO:0000313" key="3">
    <source>
        <dbReference type="Proteomes" id="UP000198382"/>
    </source>
</evidence>
<dbReference type="CDD" id="cd00761">
    <property type="entry name" value="Glyco_tranf_GTA_type"/>
    <property type="match status" value="1"/>
</dbReference>
<dbReference type="InterPro" id="IPR050834">
    <property type="entry name" value="Glycosyltransf_2"/>
</dbReference>
<organism evidence="2 3">
    <name type="scientific">Flavobacterium frigidimaris</name>
    <dbReference type="NCBI Taxonomy" id="262320"/>
    <lineage>
        <taxon>Bacteria</taxon>
        <taxon>Pseudomonadati</taxon>
        <taxon>Bacteroidota</taxon>
        <taxon>Flavobacteriia</taxon>
        <taxon>Flavobacteriales</taxon>
        <taxon>Flavobacteriaceae</taxon>
        <taxon>Flavobacterium</taxon>
    </lineage>
</organism>
<dbReference type="Gene3D" id="3.90.550.10">
    <property type="entry name" value="Spore Coat Polysaccharide Biosynthesis Protein SpsA, Chain A"/>
    <property type="match status" value="1"/>
</dbReference>
<name>A0ABX4BUJ6_FLAFR</name>
<dbReference type="PANTHER" id="PTHR43685">
    <property type="entry name" value="GLYCOSYLTRANSFERASE"/>
    <property type="match status" value="1"/>
</dbReference>
<dbReference type="PANTHER" id="PTHR43685:SF11">
    <property type="entry name" value="GLYCOSYLTRANSFERASE TAGX-RELATED"/>
    <property type="match status" value="1"/>
</dbReference>
<gene>
    <name evidence="2" type="ORF">B0A65_04155</name>
</gene>
<reference evidence="2 3" key="1">
    <citation type="submission" date="2016-11" db="EMBL/GenBank/DDBJ databases">
        <title>Whole genomes of Flavobacteriaceae.</title>
        <authorList>
            <person name="Stine C."/>
            <person name="Li C."/>
            <person name="Tadesse D."/>
        </authorList>
    </citation>
    <scope>NUCLEOTIDE SEQUENCE [LARGE SCALE GENOMIC DNA]</scope>
    <source>
        <strain evidence="2 3">DSM 15937</strain>
    </source>
</reference>
<protein>
    <recommendedName>
        <fullName evidence="1">Glycosyltransferase 2-like domain-containing protein</fullName>
    </recommendedName>
</protein>
<accession>A0ABX4BUJ6</accession>
<dbReference type="InterPro" id="IPR029044">
    <property type="entry name" value="Nucleotide-diphossugar_trans"/>
</dbReference>
<dbReference type="Proteomes" id="UP000198382">
    <property type="component" value="Unassembled WGS sequence"/>
</dbReference>
<proteinExistence type="predicted"/>
<evidence type="ECO:0000259" key="1">
    <source>
        <dbReference type="Pfam" id="PF00535"/>
    </source>
</evidence>
<feature type="domain" description="Glycosyltransferase 2-like" evidence="1">
    <location>
        <begin position="6"/>
        <end position="133"/>
    </location>
</feature>
<keyword evidence="3" id="KW-1185">Reference proteome</keyword>
<dbReference type="RefSeq" id="WP_074659417.1">
    <property type="nucleotide sequence ID" value="NZ_MUGV01000007.1"/>
</dbReference>
<sequence length="313" mass="37075">MNPKVSILIPNYNHAAFLAQRLESVFNQTYQDFEVILLDDKSTDNSVTILQRCIDHPKVSHFIINNENSGSPFRQWQRGIQLAKGEYIWIAESDDYCERTFLAKLINYIDEDASIGIAYCQTNDVNEKGTYLNNRINYTNPFQPNIWETDFVKNGREFIDLYLSFFNVIPNASAVIFKKELVDDSIFSTSLIQMKMCGDWYFWIQLALQSKVCFLSETLNCFREHQSVSRNHNDAYKKQLRLLEEKKVRSLMHSYQIINLQSEQLLYSKWFNLHAFRTIFDRSFYDVKLENVSFFTFLKMYVQSKLSMLKRKF</sequence>
<dbReference type="SUPFAM" id="SSF53448">
    <property type="entry name" value="Nucleotide-diphospho-sugar transferases"/>
    <property type="match status" value="1"/>
</dbReference>
<dbReference type="Pfam" id="PF00535">
    <property type="entry name" value="Glycos_transf_2"/>
    <property type="match status" value="1"/>
</dbReference>
<comment type="caution">
    <text evidence="2">The sequence shown here is derived from an EMBL/GenBank/DDBJ whole genome shotgun (WGS) entry which is preliminary data.</text>
</comment>
<evidence type="ECO:0000313" key="2">
    <source>
        <dbReference type="EMBL" id="OXA81457.1"/>
    </source>
</evidence>